<dbReference type="Gene3D" id="1.25.40.10">
    <property type="entry name" value="Tetratricopeptide repeat domain"/>
    <property type="match status" value="4"/>
</dbReference>
<dbReference type="OrthoDB" id="185373at2759"/>
<dbReference type="InterPro" id="IPR046960">
    <property type="entry name" value="PPR_At4g14850-like_plant"/>
</dbReference>
<dbReference type="GO" id="GO:0009451">
    <property type="term" value="P:RNA modification"/>
    <property type="evidence" value="ECO:0007669"/>
    <property type="project" value="InterPro"/>
</dbReference>
<dbReference type="PANTHER" id="PTHR47926:SF533">
    <property type="entry name" value="DYW DOMAIN-CONTAINING PROTEIN"/>
    <property type="match status" value="1"/>
</dbReference>
<dbReference type="EMBL" id="JABFUD020000004">
    <property type="protein sequence ID" value="KAI5081371.1"/>
    <property type="molecule type" value="Genomic_DNA"/>
</dbReference>
<dbReference type="AlphaFoldDB" id="A0A9D4ZPT3"/>
<dbReference type="PANTHER" id="PTHR47926">
    <property type="entry name" value="PENTATRICOPEPTIDE REPEAT-CONTAINING PROTEIN"/>
    <property type="match status" value="1"/>
</dbReference>
<feature type="repeat" description="PPR" evidence="2">
    <location>
        <begin position="503"/>
        <end position="538"/>
    </location>
</feature>
<accession>A0A9D4ZPT3</accession>
<organism evidence="3 4">
    <name type="scientific">Adiantum capillus-veneris</name>
    <name type="common">Maidenhair fern</name>
    <dbReference type="NCBI Taxonomy" id="13818"/>
    <lineage>
        <taxon>Eukaryota</taxon>
        <taxon>Viridiplantae</taxon>
        <taxon>Streptophyta</taxon>
        <taxon>Embryophyta</taxon>
        <taxon>Tracheophyta</taxon>
        <taxon>Polypodiopsida</taxon>
        <taxon>Polypodiidae</taxon>
        <taxon>Polypodiales</taxon>
        <taxon>Pteridineae</taxon>
        <taxon>Pteridaceae</taxon>
        <taxon>Vittarioideae</taxon>
        <taxon>Adiantum</taxon>
    </lineage>
</organism>
<feature type="repeat" description="PPR" evidence="2">
    <location>
        <begin position="367"/>
        <end position="401"/>
    </location>
</feature>
<feature type="repeat" description="PPR" evidence="2">
    <location>
        <begin position="165"/>
        <end position="199"/>
    </location>
</feature>
<feature type="repeat" description="PPR" evidence="2">
    <location>
        <begin position="468"/>
        <end position="502"/>
    </location>
</feature>
<comment type="caution">
    <text evidence="3">The sequence shown here is derived from an EMBL/GenBank/DDBJ whole genome shotgun (WGS) entry which is preliminary data.</text>
</comment>
<keyword evidence="1" id="KW-0677">Repeat</keyword>
<evidence type="ECO:0000313" key="4">
    <source>
        <dbReference type="Proteomes" id="UP000886520"/>
    </source>
</evidence>
<evidence type="ECO:0000313" key="3">
    <source>
        <dbReference type="EMBL" id="KAI5081371.1"/>
    </source>
</evidence>
<dbReference type="GO" id="GO:0003723">
    <property type="term" value="F:RNA binding"/>
    <property type="evidence" value="ECO:0007669"/>
    <property type="project" value="InterPro"/>
</dbReference>
<dbReference type="FunFam" id="1.25.40.10:FF:000381">
    <property type="entry name" value="Pentatricopeptide repeat-containing protein"/>
    <property type="match status" value="1"/>
</dbReference>
<dbReference type="InterPro" id="IPR011990">
    <property type="entry name" value="TPR-like_helical_dom_sf"/>
</dbReference>
<keyword evidence="4" id="KW-1185">Reference proteome</keyword>
<proteinExistence type="predicted"/>
<dbReference type="NCBIfam" id="TIGR00756">
    <property type="entry name" value="PPR"/>
    <property type="match status" value="4"/>
</dbReference>
<reference evidence="3" key="1">
    <citation type="submission" date="2021-01" db="EMBL/GenBank/DDBJ databases">
        <title>Adiantum capillus-veneris genome.</title>
        <authorList>
            <person name="Fang Y."/>
            <person name="Liao Q."/>
        </authorList>
    </citation>
    <scope>NUCLEOTIDE SEQUENCE</scope>
    <source>
        <strain evidence="3">H3</strain>
        <tissue evidence="3">Leaf</tissue>
    </source>
</reference>
<dbReference type="PROSITE" id="PS51375">
    <property type="entry name" value="PPR"/>
    <property type="match status" value="6"/>
</dbReference>
<sequence length="600" mass="68002">MQRALLNAHRHGTGHAFADYPSSQDRQINAVFFLQRVRTRPHSCTHATFTGADKKKDKFLLKRLSGDHVSIPRSRIRRFSKDEDVESLDFSLFSISEMCPDTYSAMLRLCAKHSLRMSGMLLHYHIIRDGFDDVLVLQNLFVQMYNECKLMNDASCVFSLIPFRDEFSWNFMIRSCRQNAGVMESNEMFNIMLGEGILPNKFCYTSLLLANSTYEEIAEGKRVLARLIDISFETDTLFNNALLSMCCKCTDLDDATQLFNWLYDWDVVAWNAMIAAYSKQGRGEEAIYYFKQMQQSGVLPNEPTFVSALDACTDGSIMFEGQCLHASFAGTDMERDLVLGTALVNLYGKQGDLRQAQRVFDQMLEQSAVSWNGIITAYVFHSQGKEAQGLFHQMLQQGIMPGKFVLVSMFSAHARKEDLAEGKRLYGRLFGMDFGSDVVVLTAVLNMFCKCGSMEDAEGIFDDRKNPDLVMWTSMIAGYAQHGQGRKALQLYKRMQLEGHKPNQVTYTSVLSACSREGLVDEGVRYLLSMSRDLHIKPSMDHYNCVIDLLARSGRLNEAEELIASMSVEADHVSWTSLLDACRKHSDLERACRATNRVLS</sequence>
<feature type="repeat" description="PPR" evidence="2">
    <location>
        <begin position="266"/>
        <end position="300"/>
    </location>
</feature>
<evidence type="ECO:0000256" key="1">
    <source>
        <dbReference type="ARBA" id="ARBA00022737"/>
    </source>
</evidence>
<feature type="repeat" description="PPR" evidence="2">
    <location>
        <begin position="336"/>
        <end position="366"/>
    </location>
</feature>
<dbReference type="FunFam" id="1.25.40.10:FF:000158">
    <property type="entry name" value="pentatricopeptide repeat-containing protein At2g33680"/>
    <property type="match status" value="1"/>
</dbReference>
<protein>
    <recommendedName>
        <fullName evidence="5">Pentatricopeptide repeat-containing protein</fullName>
    </recommendedName>
</protein>
<dbReference type="GO" id="GO:0048731">
    <property type="term" value="P:system development"/>
    <property type="evidence" value="ECO:0007669"/>
    <property type="project" value="UniProtKB-ARBA"/>
</dbReference>
<dbReference type="Pfam" id="PF13041">
    <property type="entry name" value="PPR_2"/>
    <property type="match status" value="2"/>
</dbReference>
<dbReference type="InterPro" id="IPR002885">
    <property type="entry name" value="PPR_rpt"/>
</dbReference>
<evidence type="ECO:0000256" key="2">
    <source>
        <dbReference type="PROSITE-ProRule" id="PRU00708"/>
    </source>
</evidence>
<dbReference type="Pfam" id="PF01535">
    <property type="entry name" value="PPR"/>
    <property type="match status" value="7"/>
</dbReference>
<name>A0A9D4ZPT3_ADICA</name>
<dbReference type="Proteomes" id="UP000886520">
    <property type="component" value="Chromosome 4"/>
</dbReference>
<gene>
    <name evidence="3" type="ORF">GOP47_0004554</name>
</gene>
<evidence type="ECO:0008006" key="5">
    <source>
        <dbReference type="Google" id="ProtNLM"/>
    </source>
</evidence>
<dbReference type="SUPFAM" id="SSF81901">
    <property type="entry name" value="HCP-like"/>
    <property type="match status" value="1"/>
</dbReference>